<dbReference type="Gene3D" id="3.40.1050.10">
    <property type="entry name" value="Carbonic anhydrase"/>
    <property type="match status" value="1"/>
</dbReference>
<comment type="function">
    <text evidence="6">Catalyzes the reversible hydration of carbon dioxide to form bicarbonate.</text>
</comment>
<dbReference type="PANTHER" id="PTHR43175:SF3">
    <property type="entry name" value="CARBON DISULFIDE HYDROLASE"/>
    <property type="match status" value="1"/>
</dbReference>
<sequence>MGILDVLDLPDDLTTELDGKPDRHLAVVACMDARMDVYRILDLEVGEANVIRNAGGVITDDVIRSLTVSQWELETSIIVLVHHTKCGMLRFPEAEFRERLAEHAGARPEWSADGFDDVERDVRESIRRIELNPFLKHKHCVLGYVYDVDTGERRFVARSKVLEAA</sequence>
<name>A0ABW2TQW2_9PSEU</name>
<accession>A0ABW2TQW2</accession>
<protein>
    <recommendedName>
        <fullName evidence="3">carbonic anhydrase</fullName>
        <ecNumber evidence="3">4.2.1.1</ecNumber>
    </recommendedName>
</protein>
<comment type="caution">
    <text evidence="8">The sequence shown here is derived from an EMBL/GenBank/DDBJ whole genome shotgun (WGS) entry which is preliminary data.</text>
</comment>
<dbReference type="Proteomes" id="UP001596512">
    <property type="component" value="Unassembled WGS sequence"/>
</dbReference>
<evidence type="ECO:0000256" key="6">
    <source>
        <dbReference type="ARBA" id="ARBA00024993"/>
    </source>
</evidence>
<dbReference type="InterPro" id="IPR036874">
    <property type="entry name" value="Carbonic_anhydrase_sf"/>
</dbReference>
<evidence type="ECO:0000313" key="9">
    <source>
        <dbReference type="Proteomes" id="UP001596512"/>
    </source>
</evidence>
<dbReference type="EMBL" id="JBHTEY010000004">
    <property type="protein sequence ID" value="MFC7616089.1"/>
    <property type="molecule type" value="Genomic_DNA"/>
</dbReference>
<dbReference type="CDD" id="cd03379">
    <property type="entry name" value="beta_CA_cladeD"/>
    <property type="match status" value="1"/>
</dbReference>
<gene>
    <name evidence="8" type="ORF">ACFQV2_24075</name>
</gene>
<comment type="catalytic activity">
    <reaction evidence="7">
        <text>hydrogencarbonate + H(+) = CO2 + H2O</text>
        <dbReference type="Rhea" id="RHEA:10748"/>
        <dbReference type="ChEBI" id="CHEBI:15377"/>
        <dbReference type="ChEBI" id="CHEBI:15378"/>
        <dbReference type="ChEBI" id="CHEBI:16526"/>
        <dbReference type="ChEBI" id="CHEBI:17544"/>
        <dbReference type="EC" id="4.2.1.1"/>
    </reaction>
</comment>
<comment type="similarity">
    <text evidence="2">Belongs to the beta-class carbonic anhydrase family.</text>
</comment>
<dbReference type="EC" id="4.2.1.1" evidence="3"/>
<evidence type="ECO:0000256" key="3">
    <source>
        <dbReference type="ARBA" id="ARBA00012925"/>
    </source>
</evidence>
<keyword evidence="9" id="KW-1185">Reference proteome</keyword>
<evidence type="ECO:0000256" key="2">
    <source>
        <dbReference type="ARBA" id="ARBA00006217"/>
    </source>
</evidence>
<organism evidence="8 9">
    <name type="scientific">Actinokineospora soli</name>
    <dbReference type="NCBI Taxonomy" id="1048753"/>
    <lineage>
        <taxon>Bacteria</taxon>
        <taxon>Bacillati</taxon>
        <taxon>Actinomycetota</taxon>
        <taxon>Actinomycetes</taxon>
        <taxon>Pseudonocardiales</taxon>
        <taxon>Pseudonocardiaceae</taxon>
        <taxon>Actinokineospora</taxon>
    </lineage>
</organism>
<evidence type="ECO:0000256" key="5">
    <source>
        <dbReference type="ARBA" id="ARBA00022833"/>
    </source>
</evidence>
<evidence type="ECO:0000256" key="7">
    <source>
        <dbReference type="ARBA" id="ARBA00048348"/>
    </source>
</evidence>
<comment type="cofactor">
    <cofactor evidence="1">
        <name>Zn(2+)</name>
        <dbReference type="ChEBI" id="CHEBI:29105"/>
    </cofactor>
</comment>
<reference evidence="9" key="1">
    <citation type="journal article" date="2019" name="Int. J. Syst. Evol. Microbiol.">
        <title>The Global Catalogue of Microorganisms (GCM) 10K type strain sequencing project: providing services to taxonomists for standard genome sequencing and annotation.</title>
        <authorList>
            <consortium name="The Broad Institute Genomics Platform"/>
            <consortium name="The Broad Institute Genome Sequencing Center for Infectious Disease"/>
            <person name="Wu L."/>
            <person name="Ma J."/>
        </authorList>
    </citation>
    <scope>NUCLEOTIDE SEQUENCE [LARGE SCALE GENOMIC DNA]</scope>
    <source>
        <strain evidence="9">JCM 17695</strain>
    </source>
</reference>
<keyword evidence="5" id="KW-0862">Zinc</keyword>
<dbReference type="SUPFAM" id="SSF53056">
    <property type="entry name" value="beta-carbonic anhydrase, cab"/>
    <property type="match status" value="1"/>
</dbReference>
<evidence type="ECO:0000256" key="4">
    <source>
        <dbReference type="ARBA" id="ARBA00022723"/>
    </source>
</evidence>
<keyword evidence="4" id="KW-0479">Metal-binding</keyword>
<proteinExistence type="inferred from homology"/>
<dbReference type="PANTHER" id="PTHR43175">
    <property type="entry name" value="CARBONIC ANHYDRASE"/>
    <property type="match status" value="1"/>
</dbReference>
<dbReference type="SMART" id="SM00947">
    <property type="entry name" value="Pro_CA"/>
    <property type="match status" value="1"/>
</dbReference>
<dbReference type="InterPro" id="IPR001765">
    <property type="entry name" value="Carbonic_anhydrase"/>
</dbReference>
<dbReference type="Pfam" id="PF00484">
    <property type="entry name" value="Pro_CA"/>
    <property type="match status" value="1"/>
</dbReference>
<evidence type="ECO:0000313" key="8">
    <source>
        <dbReference type="EMBL" id="MFC7616089.1"/>
    </source>
</evidence>
<evidence type="ECO:0000256" key="1">
    <source>
        <dbReference type="ARBA" id="ARBA00001947"/>
    </source>
</evidence>